<organism evidence="7 8">
    <name type="scientific">Curtobacterium flaccumfaciens</name>
    <dbReference type="NCBI Taxonomy" id="2035"/>
    <lineage>
        <taxon>Bacteria</taxon>
        <taxon>Bacillati</taxon>
        <taxon>Actinomycetota</taxon>
        <taxon>Actinomycetes</taxon>
        <taxon>Micrococcales</taxon>
        <taxon>Microbacteriaceae</taxon>
        <taxon>Curtobacterium</taxon>
    </lineage>
</organism>
<proteinExistence type="inferred from homology"/>
<name>A0A4R6DFF3_9MICO</name>
<dbReference type="FunFam" id="3.40.1390.30:FF:000001">
    <property type="entry name" value="GTP cyclohydrolase 1 type 2"/>
    <property type="match status" value="1"/>
</dbReference>
<evidence type="ECO:0000256" key="2">
    <source>
        <dbReference type="ARBA" id="ARBA00011643"/>
    </source>
</evidence>
<reference evidence="7 8" key="1">
    <citation type="submission" date="2019-03" db="EMBL/GenBank/DDBJ databases">
        <title>Genomic analyses of the natural microbiome of Caenorhabditis elegans.</title>
        <authorList>
            <person name="Samuel B."/>
        </authorList>
    </citation>
    <scope>NUCLEOTIDE SEQUENCE [LARGE SCALE GENOMIC DNA]</scope>
    <source>
        <strain evidence="7 8">JUb65</strain>
    </source>
</reference>
<evidence type="ECO:0000313" key="8">
    <source>
        <dbReference type="Proteomes" id="UP000295764"/>
    </source>
</evidence>
<accession>A0A4R6DFF3</accession>
<sequence length="291" mass="30266">MPTLRELQAVIEDLWPAAGAESWDSVGLVAGDPDQAVEHVHLAVDAVPATAREAVEIGADLLLTHHPLLLRGVTTIAESTYKGSVLTTLVRGGTALVAAHTNADVVTTGTSAVLADRLGLVDQQPIEPGADPATGIGRVGSLAEPTTLGTLARALVDLLPPTATGVRVSGDFDQPIRTVALCAGAGDAYLRHPAVLGADVYVTSDLRHHPASEFREQALLGGGPALIDTSHWATEWLWLDVAAEQLRRAAGVRVTVSDLRTDPWDFAVLPAAEPTTDPASHDAVPTTTEGA</sequence>
<dbReference type="RefSeq" id="WP_133520441.1">
    <property type="nucleotide sequence ID" value="NZ_SNVW01000009.1"/>
</dbReference>
<comment type="similarity">
    <text evidence="1">Belongs to the GTP cyclohydrolase I type 2/NIF3 family.</text>
</comment>
<dbReference type="GO" id="GO:0005737">
    <property type="term" value="C:cytoplasm"/>
    <property type="evidence" value="ECO:0007669"/>
    <property type="project" value="TreeGrafter"/>
</dbReference>
<dbReference type="Pfam" id="PF01784">
    <property type="entry name" value="DUF34_NIF3"/>
    <property type="match status" value="1"/>
</dbReference>
<gene>
    <name evidence="7" type="ORF">EDF64_109113</name>
</gene>
<evidence type="ECO:0000256" key="1">
    <source>
        <dbReference type="ARBA" id="ARBA00006964"/>
    </source>
</evidence>
<evidence type="ECO:0000256" key="5">
    <source>
        <dbReference type="PIRSR" id="PIRSR602678-1"/>
    </source>
</evidence>
<dbReference type="EMBL" id="SNVW01000009">
    <property type="protein sequence ID" value="TDN43190.1"/>
    <property type="molecule type" value="Genomic_DNA"/>
</dbReference>
<dbReference type="AlphaFoldDB" id="A0A4R6DFF3"/>
<feature type="region of interest" description="Disordered" evidence="6">
    <location>
        <begin position="272"/>
        <end position="291"/>
    </location>
</feature>
<comment type="caution">
    <text evidence="7">The sequence shown here is derived from an EMBL/GenBank/DDBJ whole genome shotgun (WGS) entry which is preliminary data.</text>
</comment>
<evidence type="ECO:0000313" key="7">
    <source>
        <dbReference type="EMBL" id="TDN43190.1"/>
    </source>
</evidence>
<feature type="binding site" evidence="5">
    <location>
        <position position="65"/>
    </location>
    <ligand>
        <name>a divalent metal cation</name>
        <dbReference type="ChEBI" id="CHEBI:60240"/>
        <label>1</label>
    </ligand>
</feature>
<dbReference type="GO" id="GO:0046872">
    <property type="term" value="F:metal ion binding"/>
    <property type="evidence" value="ECO:0007669"/>
    <property type="project" value="UniProtKB-KW"/>
</dbReference>
<dbReference type="Proteomes" id="UP000295764">
    <property type="component" value="Unassembled WGS sequence"/>
</dbReference>
<feature type="binding site" evidence="5">
    <location>
        <position position="66"/>
    </location>
    <ligand>
        <name>a divalent metal cation</name>
        <dbReference type="ChEBI" id="CHEBI:60240"/>
        <label>1</label>
    </ligand>
</feature>
<dbReference type="InterPro" id="IPR002678">
    <property type="entry name" value="DUF34/NIF3"/>
</dbReference>
<evidence type="ECO:0000256" key="6">
    <source>
        <dbReference type="SAM" id="MobiDB-lite"/>
    </source>
</evidence>
<dbReference type="NCBIfam" id="TIGR00486">
    <property type="entry name" value="YbgI_SA1388"/>
    <property type="match status" value="1"/>
</dbReference>
<feature type="binding site" evidence="5">
    <location>
        <position position="231"/>
    </location>
    <ligand>
        <name>a divalent metal cation</name>
        <dbReference type="ChEBI" id="CHEBI:60240"/>
        <label>1</label>
    </ligand>
</feature>
<dbReference type="SUPFAM" id="SSF102705">
    <property type="entry name" value="NIF3 (NGG1p interacting factor 3)-like"/>
    <property type="match status" value="1"/>
</dbReference>
<dbReference type="STRING" id="2035.RU06_00500"/>
<feature type="binding site" evidence="5">
    <location>
        <position position="104"/>
    </location>
    <ligand>
        <name>a divalent metal cation</name>
        <dbReference type="ChEBI" id="CHEBI:60240"/>
        <label>1</label>
    </ligand>
</feature>
<evidence type="ECO:0000256" key="3">
    <source>
        <dbReference type="ARBA" id="ARBA00022112"/>
    </source>
</evidence>
<dbReference type="OrthoDB" id="9795763at2"/>
<protein>
    <recommendedName>
        <fullName evidence="3">GTP cyclohydrolase 1 type 2 homolog</fullName>
    </recommendedName>
</protein>
<comment type="subunit">
    <text evidence="2">Homohexamer.</text>
</comment>
<dbReference type="Gene3D" id="3.40.1390.30">
    <property type="entry name" value="NIF3 (NGG1p interacting factor 3)-like"/>
    <property type="match status" value="2"/>
</dbReference>
<keyword evidence="4 5" id="KW-0479">Metal-binding</keyword>
<dbReference type="PANTHER" id="PTHR13799:SF14">
    <property type="entry name" value="GTP CYCLOHYDROLASE 1 TYPE 2 HOMOLOG"/>
    <property type="match status" value="1"/>
</dbReference>
<feature type="binding site" evidence="5">
    <location>
        <position position="235"/>
    </location>
    <ligand>
        <name>a divalent metal cation</name>
        <dbReference type="ChEBI" id="CHEBI:60240"/>
        <label>1</label>
    </ligand>
</feature>
<dbReference type="InterPro" id="IPR036069">
    <property type="entry name" value="DUF34/NIF3_sf"/>
</dbReference>
<dbReference type="PANTHER" id="PTHR13799">
    <property type="entry name" value="NGG1 INTERACTING FACTOR 3"/>
    <property type="match status" value="1"/>
</dbReference>
<evidence type="ECO:0000256" key="4">
    <source>
        <dbReference type="ARBA" id="ARBA00022723"/>
    </source>
</evidence>